<dbReference type="Gene3D" id="3.40.50.300">
    <property type="entry name" value="P-loop containing nucleotide triphosphate hydrolases"/>
    <property type="match status" value="1"/>
</dbReference>
<feature type="transmembrane region" description="Helical" evidence="1">
    <location>
        <begin position="512"/>
        <end position="537"/>
    </location>
</feature>
<dbReference type="InterPro" id="IPR027417">
    <property type="entry name" value="P-loop_NTPase"/>
</dbReference>
<dbReference type="SUPFAM" id="SSF52540">
    <property type="entry name" value="P-loop containing nucleoside triphosphate hydrolases"/>
    <property type="match status" value="1"/>
</dbReference>
<proteinExistence type="predicted"/>
<reference evidence="3 4" key="1">
    <citation type="submission" date="2019-02" db="EMBL/GenBank/DDBJ databases">
        <title>Kribbella capetownensis sp. nov. and Kribbella speibonae sp. nov., isolated from soil.</title>
        <authorList>
            <person name="Curtis S.M."/>
            <person name="Norton I."/>
            <person name="Everest G.J."/>
            <person name="Meyers P.R."/>
        </authorList>
    </citation>
    <scope>NUCLEOTIDE SEQUENCE [LARGE SCALE GENOMIC DNA]</scope>
    <source>
        <strain evidence="3 4">YM53</strain>
    </source>
</reference>
<dbReference type="EMBL" id="SJKD01000017">
    <property type="protein sequence ID" value="TCC35246.1"/>
    <property type="molecule type" value="Genomic_DNA"/>
</dbReference>
<dbReference type="AlphaFoldDB" id="A0A4R0IUP0"/>
<dbReference type="InterPro" id="IPR007111">
    <property type="entry name" value="NACHT_NTPase"/>
</dbReference>
<protein>
    <submittedName>
        <fullName evidence="3">NACHT domain-containing protein</fullName>
    </submittedName>
</protein>
<gene>
    <name evidence="3" type="ORF">E0H75_41400</name>
</gene>
<feature type="transmembrane region" description="Helical" evidence="1">
    <location>
        <begin position="591"/>
        <end position="615"/>
    </location>
</feature>
<sequence>MGLALTVYGLRARPRVDDPAYLRQQARNLVTAIATTEAGALAQLLGDTGEPRPADLAYTKPPSQAIRWRSDGGPDTGSLSTVAEYYGLLNRGRLVVLGEAGAGKTVLVLRLLLDLAAATLDSGHDDSAVKVPVRLSLPTFRTKETVNGEVRKELDKWIIAHFVKIYNADSATAAALVRKGWVIPILDGLDEMDPEDDQTGRSGQVLAALNIAVGPSLPPVVVTCRTARYSQLVDTGLSDAKPLEDATAITLQPLSANEIVDWIEYRFPHDADRARWRAVTSNIRSHPIGRLSRSLSSPLRLYLAVTVYRDPASRPKTLCDLRRRDLDHHILRQLLPAVVEHRSRPNGDRYAAEDVVRWFRTIASHLAIMGRQGRSSTDFQIEDLWRSIGNPPGWKIRIRAAVLAVLMLALPWALTDILLSVQAARLDIIAAVILQSLVIAYGATLAFFAPGRFLIRVDLSQLRTRQTRVRLWRNVKEGLLAGPFICAILLVPVLLAANKKDMPSLKIMLVEALAAVVVSIVGGVIIGPVLGLIAGLAASMKAIHGSAGTPSEPYRQAVRTMILFAIPIGFYVVIVDIAANHYAMAIVDALIAGPTLGFVASGAVGWYPHYLLALINKRRTNDLPRALMDFLDWGYAAGLLRMSGFATQFRHRELQSYLASETDETVTGQARVVPLTADRRGGSQDG</sequence>
<accession>A0A4R0IUP0</accession>
<keyword evidence="1" id="KW-0812">Transmembrane</keyword>
<evidence type="ECO:0000313" key="3">
    <source>
        <dbReference type="EMBL" id="TCC35246.1"/>
    </source>
</evidence>
<keyword evidence="1" id="KW-0472">Membrane</keyword>
<evidence type="ECO:0000259" key="2">
    <source>
        <dbReference type="Pfam" id="PF05729"/>
    </source>
</evidence>
<feature type="transmembrane region" description="Helical" evidence="1">
    <location>
        <begin position="478"/>
        <end position="497"/>
    </location>
</feature>
<keyword evidence="1" id="KW-1133">Transmembrane helix</keyword>
<keyword evidence="4" id="KW-1185">Reference proteome</keyword>
<evidence type="ECO:0000313" key="4">
    <source>
        <dbReference type="Proteomes" id="UP000293342"/>
    </source>
</evidence>
<dbReference type="Pfam" id="PF05729">
    <property type="entry name" value="NACHT"/>
    <property type="match status" value="1"/>
</dbReference>
<dbReference type="OrthoDB" id="419058at2"/>
<dbReference type="Proteomes" id="UP000293342">
    <property type="component" value="Unassembled WGS sequence"/>
</dbReference>
<comment type="caution">
    <text evidence="3">The sequence shown here is derived from an EMBL/GenBank/DDBJ whole genome shotgun (WGS) entry which is preliminary data.</text>
</comment>
<organism evidence="3 4">
    <name type="scientific">Kribbella capetownensis</name>
    <dbReference type="NCBI Taxonomy" id="1572659"/>
    <lineage>
        <taxon>Bacteria</taxon>
        <taxon>Bacillati</taxon>
        <taxon>Actinomycetota</taxon>
        <taxon>Actinomycetes</taxon>
        <taxon>Propionibacteriales</taxon>
        <taxon>Kribbellaceae</taxon>
        <taxon>Kribbella</taxon>
    </lineage>
</organism>
<name>A0A4R0IUP0_9ACTN</name>
<evidence type="ECO:0000256" key="1">
    <source>
        <dbReference type="SAM" id="Phobius"/>
    </source>
</evidence>
<feature type="transmembrane region" description="Helical" evidence="1">
    <location>
        <begin position="558"/>
        <end position="579"/>
    </location>
</feature>
<feature type="domain" description="NACHT" evidence="2">
    <location>
        <begin position="94"/>
        <end position="267"/>
    </location>
</feature>
<feature type="transmembrane region" description="Helical" evidence="1">
    <location>
        <begin position="428"/>
        <end position="455"/>
    </location>
</feature>